<accession>A0A7R9Q2Y3</accession>
<organism evidence="1">
    <name type="scientific">Medioppia subpectinata</name>
    <dbReference type="NCBI Taxonomy" id="1979941"/>
    <lineage>
        <taxon>Eukaryota</taxon>
        <taxon>Metazoa</taxon>
        <taxon>Ecdysozoa</taxon>
        <taxon>Arthropoda</taxon>
        <taxon>Chelicerata</taxon>
        <taxon>Arachnida</taxon>
        <taxon>Acari</taxon>
        <taxon>Acariformes</taxon>
        <taxon>Sarcoptiformes</taxon>
        <taxon>Oribatida</taxon>
        <taxon>Brachypylina</taxon>
        <taxon>Oppioidea</taxon>
        <taxon>Oppiidae</taxon>
        <taxon>Medioppia</taxon>
    </lineage>
</organism>
<dbReference type="AlphaFoldDB" id="A0A7R9Q2Y3"/>
<reference evidence="1" key="1">
    <citation type="submission" date="2020-11" db="EMBL/GenBank/DDBJ databases">
        <authorList>
            <person name="Tran Van P."/>
        </authorList>
    </citation>
    <scope>NUCLEOTIDE SEQUENCE</scope>
</reference>
<keyword evidence="2" id="KW-1185">Reference proteome</keyword>
<protein>
    <submittedName>
        <fullName evidence="1">Uncharacterized protein</fullName>
    </submittedName>
</protein>
<dbReference type="EMBL" id="OC862536">
    <property type="protein sequence ID" value="CAD7630317.1"/>
    <property type="molecule type" value="Genomic_DNA"/>
</dbReference>
<dbReference type="Proteomes" id="UP000759131">
    <property type="component" value="Unassembled WGS sequence"/>
</dbReference>
<gene>
    <name evidence="1" type="ORF">OSB1V03_LOCUS10730</name>
</gene>
<name>A0A7R9Q2Y3_9ACAR</name>
<dbReference type="EMBL" id="CAJPIZ010007961">
    <property type="protein sequence ID" value="CAG2110747.1"/>
    <property type="molecule type" value="Genomic_DNA"/>
</dbReference>
<proteinExistence type="predicted"/>
<evidence type="ECO:0000313" key="1">
    <source>
        <dbReference type="EMBL" id="CAD7630317.1"/>
    </source>
</evidence>
<evidence type="ECO:0000313" key="2">
    <source>
        <dbReference type="Proteomes" id="UP000759131"/>
    </source>
</evidence>
<sequence length="108" mass="11619">MFSSRINRCYCNKIMGLTGAGAVPLLTEFLKFTAMNAIPIDKPETKYCGGYGYGGYPYYPYYPYFPQQPAGPVTWPINIIGANGTVITNGTTPTNGTAPVGSCVKCQS</sequence>